<protein>
    <submittedName>
        <fullName evidence="2">DOMON domain-containing protein</fullName>
    </submittedName>
</protein>
<reference evidence="2" key="1">
    <citation type="submission" date="2022-11" db="UniProtKB">
        <authorList>
            <consortium name="WormBaseParasite"/>
        </authorList>
    </citation>
    <scope>IDENTIFICATION</scope>
</reference>
<name>A0AC34QK12_9BILA</name>
<evidence type="ECO:0000313" key="2">
    <source>
        <dbReference type="WBParaSite" id="JU765_v2.g17064.t1"/>
    </source>
</evidence>
<sequence length="170" mass="19112">MMIFLRLLALICGVAAVCRFNNGQYDLAWIVDRSNNVHFQLRYFNFPPVNAYTGIAFGQSMESGLDTILVKLINGKISVTDEYVQGFGPSFPDRSQDVTVQNAEYSQGTLKVRFTRPIRPTEPVVDYALSGCTPWQFITAPGAVHDYFGRVGKHSRRPITQIVCIDQCRV</sequence>
<dbReference type="Proteomes" id="UP000887576">
    <property type="component" value="Unplaced"/>
</dbReference>
<evidence type="ECO:0000313" key="1">
    <source>
        <dbReference type="Proteomes" id="UP000887576"/>
    </source>
</evidence>
<organism evidence="1 2">
    <name type="scientific">Panagrolaimus sp. JU765</name>
    <dbReference type="NCBI Taxonomy" id="591449"/>
    <lineage>
        <taxon>Eukaryota</taxon>
        <taxon>Metazoa</taxon>
        <taxon>Ecdysozoa</taxon>
        <taxon>Nematoda</taxon>
        <taxon>Chromadorea</taxon>
        <taxon>Rhabditida</taxon>
        <taxon>Tylenchina</taxon>
        <taxon>Panagrolaimomorpha</taxon>
        <taxon>Panagrolaimoidea</taxon>
        <taxon>Panagrolaimidae</taxon>
        <taxon>Panagrolaimus</taxon>
    </lineage>
</organism>
<dbReference type="WBParaSite" id="JU765_v2.g17064.t1">
    <property type="protein sequence ID" value="JU765_v2.g17064.t1"/>
    <property type="gene ID" value="JU765_v2.g17064"/>
</dbReference>
<proteinExistence type="predicted"/>
<accession>A0AC34QK12</accession>